<evidence type="ECO:0000313" key="3">
    <source>
        <dbReference type="Proteomes" id="UP000001593"/>
    </source>
</evidence>
<accession>A7S8X9</accession>
<feature type="non-terminal residue" evidence="2">
    <location>
        <position position="1"/>
    </location>
</feature>
<dbReference type="InterPro" id="IPR038765">
    <property type="entry name" value="Papain-like_cys_pep_sf"/>
</dbReference>
<dbReference type="PhylomeDB" id="A7S8X9"/>
<dbReference type="EMBL" id="DS469600">
    <property type="protein sequence ID" value="EDO39809.1"/>
    <property type="molecule type" value="Genomic_DNA"/>
</dbReference>
<protein>
    <recommendedName>
        <fullName evidence="1">OTU domain-containing protein</fullName>
    </recommendedName>
</protein>
<evidence type="ECO:0000313" key="2">
    <source>
        <dbReference type="EMBL" id="EDO39809.1"/>
    </source>
</evidence>
<dbReference type="PANTHER" id="PTHR12419">
    <property type="entry name" value="OTU DOMAIN CONTAINING PROTEIN"/>
    <property type="match status" value="1"/>
</dbReference>
<sequence>VYIFARSERSERGSEFPNLRGVMDCNSCSKECILPWNVLIQKLALISLVPHDVGGGGACFFRAFSQQFFGNPELHHHIRLSGVNHLSNHPELYVESFGGDSWQGYITEMSKSGTWCDNLIIQAVSNTFNCVIHITDST</sequence>
<dbReference type="Gene3D" id="3.90.70.80">
    <property type="match status" value="1"/>
</dbReference>
<keyword evidence="3" id="KW-1185">Reference proteome</keyword>
<dbReference type="GO" id="GO:0004843">
    <property type="term" value="F:cysteine-type deubiquitinase activity"/>
    <property type="evidence" value="ECO:0000318"/>
    <property type="project" value="GO_Central"/>
</dbReference>
<dbReference type="PANTHER" id="PTHR12419:SF11">
    <property type="entry name" value="OTU DOMAIN-CONTAINING PROTEIN DDB_G0284757"/>
    <property type="match status" value="1"/>
</dbReference>
<dbReference type="STRING" id="45351.A7S8X9"/>
<dbReference type="SUPFAM" id="SSF54001">
    <property type="entry name" value="Cysteine proteinases"/>
    <property type="match status" value="1"/>
</dbReference>
<dbReference type="InParanoid" id="A7S8X9"/>
<dbReference type="eggNOG" id="KOG2605">
    <property type="taxonomic scope" value="Eukaryota"/>
</dbReference>
<dbReference type="Proteomes" id="UP000001593">
    <property type="component" value="Unassembled WGS sequence"/>
</dbReference>
<name>A7S8X9_NEMVE</name>
<feature type="domain" description="OTU" evidence="1">
    <location>
        <begin position="48"/>
        <end position="138"/>
    </location>
</feature>
<gene>
    <name evidence="2" type="ORF">NEMVEDRAFT_v1g109460</name>
</gene>
<dbReference type="InterPro" id="IPR003323">
    <property type="entry name" value="OTU_dom"/>
</dbReference>
<dbReference type="InterPro" id="IPR050704">
    <property type="entry name" value="Peptidase_C85-like"/>
</dbReference>
<dbReference type="AlphaFoldDB" id="A7S8X9"/>
<dbReference type="Pfam" id="PF02338">
    <property type="entry name" value="OTU"/>
    <property type="match status" value="1"/>
</dbReference>
<proteinExistence type="predicted"/>
<dbReference type="HOGENOM" id="CLU_1860282_0_0_1"/>
<evidence type="ECO:0000259" key="1">
    <source>
        <dbReference type="PROSITE" id="PS50802"/>
    </source>
</evidence>
<feature type="non-terminal residue" evidence="2">
    <location>
        <position position="138"/>
    </location>
</feature>
<dbReference type="PROSITE" id="PS50802">
    <property type="entry name" value="OTU"/>
    <property type="match status" value="1"/>
</dbReference>
<reference evidence="2 3" key="1">
    <citation type="journal article" date="2007" name="Science">
        <title>Sea anemone genome reveals ancestral eumetazoan gene repertoire and genomic organization.</title>
        <authorList>
            <person name="Putnam N.H."/>
            <person name="Srivastava M."/>
            <person name="Hellsten U."/>
            <person name="Dirks B."/>
            <person name="Chapman J."/>
            <person name="Salamov A."/>
            <person name="Terry A."/>
            <person name="Shapiro H."/>
            <person name="Lindquist E."/>
            <person name="Kapitonov V.V."/>
            <person name="Jurka J."/>
            <person name="Genikhovich G."/>
            <person name="Grigoriev I.V."/>
            <person name="Lucas S.M."/>
            <person name="Steele R.E."/>
            <person name="Finnerty J.R."/>
            <person name="Technau U."/>
            <person name="Martindale M.Q."/>
            <person name="Rokhsar D.S."/>
        </authorList>
    </citation>
    <scope>NUCLEOTIDE SEQUENCE [LARGE SCALE GENOMIC DNA]</scope>
    <source>
        <strain evidence="3">CH2 X CH6</strain>
    </source>
</reference>
<organism evidence="2 3">
    <name type="scientific">Nematostella vectensis</name>
    <name type="common">Starlet sea anemone</name>
    <dbReference type="NCBI Taxonomy" id="45351"/>
    <lineage>
        <taxon>Eukaryota</taxon>
        <taxon>Metazoa</taxon>
        <taxon>Cnidaria</taxon>
        <taxon>Anthozoa</taxon>
        <taxon>Hexacorallia</taxon>
        <taxon>Actiniaria</taxon>
        <taxon>Edwardsiidae</taxon>
        <taxon>Nematostella</taxon>
    </lineage>
</organism>